<feature type="transmembrane region" description="Helical" evidence="2">
    <location>
        <begin position="82"/>
        <end position="105"/>
    </location>
</feature>
<proteinExistence type="predicted"/>
<evidence type="ECO:0000256" key="1">
    <source>
        <dbReference type="SAM" id="MobiDB-lite"/>
    </source>
</evidence>
<feature type="transmembrane region" description="Helical" evidence="2">
    <location>
        <begin position="111"/>
        <end position="132"/>
    </location>
</feature>
<dbReference type="EMBL" id="ML179608">
    <property type="protein sequence ID" value="THU84304.1"/>
    <property type="molecule type" value="Genomic_DNA"/>
</dbReference>
<evidence type="ECO:0000313" key="4">
    <source>
        <dbReference type="Proteomes" id="UP000297245"/>
    </source>
</evidence>
<feature type="transmembrane region" description="Helical" evidence="2">
    <location>
        <begin position="37"/>
        <end position="54"/>
    </location>
</feature>
<keyword evidence="4" id="KW-1185">Reference proteome</keyword>
<dbReference type="AlphaFoldDB" id="A0A4S8L6M6"/>
<reference evidence="3 4" key="1">
    <citation type="journal article" date="2019" name="Nat. Ecol. Evol.">
        <title>Megaphylogeny resolves global patterns of mushroom evolution.</title>
        <authorList>
            <person name="Varga T."/>
            <person name="Krizsan K."/>
            <person name="Foldi C."/>
            <person name="Dima B."/>
            <person name="Sanchez-Garcia M."/>
            <person name="Sanchez-Ramirez S."/>
            <person name="Szollosi G.J."/>
            <person name="Szarkandi J.G."/>
            <person name="Papp V."/>
            <person name="Albert L."/>
            <person name="Andreopoulos W."/>
            <person name="Angelini C."/>
            <person name="Antonin V."/>
            <person name="Barry K.W."/>
            <person name="Bougher N.L."/>
            <person name="Buchanan P."/>
            <person name="Buyck B."/>
            <person name="Bense V."/>
            <person name="Catcheside P."/>
            <person name="Chovatia M."/>
            <person name="Cooper J."/>
            <person name="Damon W."/>
            <person name="Desjardin D."/>
            <person name="Finy P."/>
            <person name="Geml J."/>
            <person name="Haridas S."/>
            <person name="Hughes K."/>
            <person name="Justo A."/>
            <person name="Karasinski D."/>
            <person name="Kautmanova I."/>
            <person name="Kiss B."/>
            <person name="Kocsube S."/>
            <person name="Kotiranta H."/>
            <person name="LaButti K.M."/>
            <person name="Lechner B.E."/>
            <person name="Liimatainen K."/>
            <person name="Lipzen A."/>
            <person name="Lukacs Z."/>
            <person name="Mihaltcheva S."/>
            <person name="Morgado L.N."/>
            <person name="Niskanen T."/>
            <person name="Noordeloos M.E."/>
            <person name="Ohm R.A."/>
            <person name="Ortiz-Santana B."/>
            <person name="Ovrebo C."/>
            <person name="Racz N."/>
            <person name="Riley R."/>
            <person name="Savchenko A."/>
            <person name="Shiryaev A."/>
            <person name="Soop K."/>
            <person name="Spirin V."/>
            <person name="Szebenyi C."/>
            <person name="Tomsovsky M."/>
            <person name="Tulloss R.E."/>
            <person name="Uehling J."/>
            <person name="Grigoriev I.V."/>
            <person name="Vagvolgyi C."/>
            <person name="Papp T."/>
            <person name="Martin F.M."/>
            <person name="Miettinen O."/>
            <person name="Hibbett D.S."/>
            <person name="Nagy L.G."/>
        </authorList>
    </citation>
    <scope>NUCLEOTIDE SEQUENCE [LARGE SCALE GENOMIC DNA]</scope>
    <source>
        <strain evidence="3 4">CBS 962.96</strain>
    </source>
</reference>
<organism evidence="3 4">
    <name type="scientific">Dendrothele bispora (strain CBS 962.96)</name>
    <dbReference type="NCBI Taxonomy" id="1314807"/>
    <lineage>
        <taxon>Eukaryota</taxon>
        <taxon>Fungi</taxon>
        <taxon>Dikarya</taxon>
        <taxon>Basidiomycota</taxon>
        <taxon>Agaricomycotina</taxon>
        <taxon>Agaricomycetes</taxon>
        <taxon>Agaricomycetidae</taxon>
        <taxon>Agaricales</taxon>
        <taxon>Agaricales incertae sedis</taxon>
        <taxon>Dendrothele</taxon>
    </lineage>
</organism>
<evidence type="ECO:0000313" key="3">
    <source>
        <dbReference type="EMBL" id="THU84304.1"/>
    </source>
</evidence>
<keyword evidence="2" id="KW-1133">Transmembrane helix</keyword>
<name>A0A4S8L6M6_DENBC</name>
<evidence type="ECO:0000256" key="2">
    <source>
        <dbReference type="SAM" id="Phobius"/>
    </source>
</evidence>
<sequence length="201" mass="22627">MGSTVCAFVDGGLNIRDLIESPLTADNSDLGVERLRLLLPLFITNVVATGFIWYKTWTFRKQVKILWNEYNKQTRSESVLKLLVESGCIYCFVWALRIIAALGPIPVQVDGVMVVVLPHITYIYPTLVIYLVSLQKSLYETTYLGDISQPIQFASNRPFTGRDSDHHGSNSLDRHGEPTEMSNREEEIGTSEGKQLHHVAT</sequence>
<keyword evidence="2" id="KW-0472">Membrane</keyword>
<keyword evidence="2" id="KW-0812">Transmembrane</keyword>
<protein>
    <submittedName>
        <fullName evidence="3">Uncharacterized protein</fullName>
    </submittedName>
</protein>
<dbReference type="Proteomes" id="UP000297245">
    <property type="component" value="Unassembled WGS sequence"/>
</dbReference>
<feature type="compositionally biased region" description="Basic and acidic residues" evidence="1">
    <location>
        <begin position="160"/>
        <end position="187"/>
    </location>
</feature>
<gene>
    <name evidence="3" type="ORF">K435DRAFT_870420</name>
</gene>
<dbReference type="OrthoDB" id="3174319at2759"/>
<feature type="region of interest" description="Disordered" evidence="1">
    <location>
        <begin position="158"/>
        <end position="201"/>
    </location>
</feature>
<accession>A0A4S8L6M6</accession>